<dbReference type="EMBL" id="CAJPDQ010000006">
    <property type="protein sequence ID" value="CAF9910958.1"/>
    <property type="molecule type" value="Genomic_DNA"/>
</dbReference>
<dbReference type="GO" id="GO:0005737">
    <property type="term" value="C:cytoplasm"/>
    <property type="evidence" value="ECO:0007669"/>
    <property type="project" value="TreeGrafter"/>
</dbReference>
<evidence type="ECO:0000256" key="6">
    <source>
        <dbReference type="ARBA" id="ARBA00023004"/>
    </source>
</evidence>
<feature type="domain" description="TauD/TfdA-like" evidence="7">
    <location>
        <begin position="94"/>
        <end position="364"/>
    </location>
</feature>
<evidence type="ECO:0000313" key="8">
    <source>
        <dbReference type="EMBL" id="CAF9910958.1"/>
    </source>
</evidence>
<dbReference type="SUPFAM" id="SSF51197">
    <property type="entry name" value="Clavaminate synthase-like"/>
    <property type="match status" value="1"/>
</dbReference>
<evidence type="ECO:0000256" key="4">
    <source>
        <dbReference type="ARBA" id="ARBA00022964"/>
    </source>
</evidence>
<sequence>MAPVAIDQPLTQTIAIQIKKNGTQYKDGNPGPARFDREAEINGTADAPGARYKHYLPTWNPEQKYPPLVPFEHVDHGIHADKSLSVFLNDEVEREDLTPSIGSVFNGVQLSSLTDEGKNQLALLAAQRKVLLFKNQDFTDLPIEDALKFGGYFGRLHIHPTSGSPEGYPEVHIVHRSTNDATSNILLKDRLNTITWHSDVTYEAQPPGTTFLYIFDKPTTGGDTVFTNMVEAYNRLSPAFQARLHGLEAVHSGIEQAEASRAGGGVVRREPITHQHPIVRTHPVTGEKALFVNPQFTRYIVGLKREESEAILNLLYNHIAIGVDFQARVKWSEKAVVVWDNRVTTHSAILDWVSGQRRHLARITPQAERPYETPFEG</sequence>
<keyword evidence="9" id="KW-1185">Reference proteome</keyword>
<accession>A0A8H3IAB2</accession>
<reference evidence="8" key="1">
    <citation type="submission" date="2021-03" db="EMBL/GenBank/DDBJ databases">
        <authorList>
            <person name="Tagirdzhanova G."/>
        </authorList>
    </citation>
    <scope>NUCLEOTIDE SEQUENCE</scope>
</reference>
<keyword evidence="4" id="KW-0223">Dioxygenase</keyword>
<keyword evidence="3" id="KW-0479">Metal-binding</keyword>
<evidence type="ECO:0000313" key="9">
    <source>
        <dbReference type="Proteomes" id="UP000664169"/>
    </source>
</evidence>
<comment type="caution">
    <text evidence="8">The sequence shown here is derived from an EMBL/GenBank/DDBJ whole genome shotgun (WGS) entry which is preliminary data.</text>
</comment>
<dbReference type="PANTHER" id="PTHR30468">
    <property type="entry name" value="ALPHA-KETOGLUTARATE-DEPENDENT SULFONATE DIOXYGENASE"/>
    <property type="match status" value="1"/>
</dbReference>
<dbReference type="Gene3D" id="3.60.130.10">
    <property type="entry name" value="Clavaminate synthase-like"/>
    <property type="match status" value="1"/>
</dbReference>
<dbReference type="InterPro" id="IPR051323">
    <property type="entry name" value="AtsK-like"/>
</dbReference>
<dbReference type="InterPro" id="IPR042098">
    <property type="entry name" value="TauD-like_sf"/>
</dbReference>
<dbReference type="AlphaFoldDB" id="A0A8H3IAB2"/>
<dbReference type="FunFam" id="3.60.130.10:FF:000003">
    <property type="entry name" value="Alpha-ketoglutarate-dependent taurine dioxygenase"/>
    <property type="match status" value="1"/>
</dbReference>
<evidence type="ECO:0000256" key="3">
    <source>
        <dbReference type="ARBA" id="ARBA00022723"/>
    </source>
</evidence>
<dbReference type="Proteomes" id="UP000664169">
    <property type="component" value="Unassembled WGS sequence"/>
</dbReference>
<name>A0A8H3IAB2_9LECA</name>
<keyword evidence="6" id="KW-0408">Iron</keyword>
<dbReference type="OrthoDB" id="10257314at2759"/>
<evidence type="ECO:0000256" key="5">
    <source>
        <dbReference type="ARBA" id="ARBA00023002"/>
    </source>
</evidence>
<dbReference type="InterPro" id="IPR003819">
    <property type="entry name" value="TauD/TfdA-like"/>
</dbReference>
<dbReference type="GO" id="GO:0016706">
    <property type="term" value="F:2-oxoglutarate-dependent dioxygenase activity"/>
    <property type="evidence" value="ECO:0007669"/>
    <property type="project" value="TreeGrafter"/>
</dbReference>
<evidence type="ECO:0000256" key="2">
    <source>
        <dbReference type="ARBA" id="ARBA00005896"/>
    </source>
</evidence>
<protein>
    <recommendedName>
        <fullName evidence="7">TauD/TfdA-like domain-containing protein</fullName>
    </recommendedName>
</protein>
<gene>
    <name evidence="8" type="ORF">GOMPHAMPRED_007246</name>
</gene>
<dbReference type="Pfam" id="PF02668">
    <property type="entry name" value="TauD"/>
    <property type="match status" value="1"/>
</dbReference>
<comment type="cofactor">
    <cofactor evidence="1">
        <name>Fe(2+)</name>
        <dbReference type="ChEBI" id="CHEBI:29033"/>
    </cofactor>
</comment>
<evidence type="ECO:0000256" key="1">
    <source>
        <dbReference type="ARBA" id="ARBA00001954"/>
    </source>
</evidence>
<dbReference type="GO" id="GO:0046872">
    <property type="term" value="F:metal ion binding"/>
    <property type="evidence" value="ECO:0007669"/>
    <property type="project" value="UniProtKB-KW"/>
</dbReference>
<keyword evidence="5" id="KW-0560">Oxidoreductase</keyword>
<proteinExistence type="inferred from homology"/>
<evidence type="ECO:0000259" key="7">
    <source>
        <dbReference type="Pfam" id="PF02668"/>
    </source>
</evidence>
<dbReference type="PANTHER" id="PTHR30468:SF28">
    <property type="entry name" value="ALPHA-KETOGLUTARATE-DEPENDENT TAURINE DIOXYGENASE (AFU_ORTHOLOGUE AFUA_8G02210)-RELATED"/>
    <property type="match status" value="1"/>
</dbReference>
<organism evidence="8 9">
    <name type="scientific">Gomphillus americanus</name>
    <dbReference type="NCBI Taxonomy" id="1940652"/>
    <lineage>
        <taxon>Eukaryota</taxon>
        <taxon>Fungi</taxon>
        <taxon>Dikarya</taxon>
        <taxon>Ascomycota</taxon>
        <taxon>Pezizomycotina</taxon>
        <taxon>Lecanoromycetes</taxon>
        <taxon>OSLEUM clade</taxon>
        <taxon>Ostropomycetidae</taxon>
        <taxon>Ostropales</taxon>
        <taxon>Graphidaceae</taxon>
        <taxon>Gomphilloideae</taxon>
        <taxon>Gomphillus</taxon>
    </lineage>
</organism>
<comment type="similarity">
    <text evidence="2">Belongs to the TfdA dioxygenase family.</text>
</comment>